<comment type="similarity">
    <text evidence="1 5">Belongs to the flavin oxidoreductase frp family.</text>
</comment>
<dbReference type="SUPFAM" id="SSF55469">
    <property type="entry name" value="FMN-dependent nitroreductase-like"/>
    <property type="match status" value="1"/>
</dbReference>
<keyword evidence="8" id="KW-1185">Reference proteome</keyword>
<comment type="caution">
    <text evidence="7">The sequence shown here is derived from an EMBL/GenBank/DDBJ whole genome shotgun (WGS) entry which is preliminary data.</text>
</comment>
<evidence type="ECO:0000313" key="7">
    <source>
        <dbReference type="EMBL" id="GAD80043.1"/>
    </source>
</evidence>
<dbReference type="PIRSF" id="PIRSF005426">
    <property type="entry name" value="Frp"/>
    <property type="match status" value="1"/>
</dbReference>
<reference evidence="7 8" key="1">
    <citation type="submission" date="2013-09" db="EMBL/GenBank/DDBJ databases">
        <title>Whole genome shotgun sequence of Vibrio ezurae NBRC 102218.</title>
        <authorList>
            <person name="Yoshida I."/>
            <person name="Hosoyama A."/>
            <person name="Numata M."/>
            <person name="Hashimoto M."/>
            <person name="Hosoyama Y."/>
            <person name="Tsuchikane K."/>
            <person name="Noguchi M."/>
            <person name="Hirakata S."/>
            <person name="Ichikawa N."/>
            <person name="Ohji S."/>
            <person name="Yamazoe A."/>
            <person name="Fujita N."/>
        </authorList>
    </citation>
    <scope>NUCLEOTIDE SEQUENCE [LARGE SCALE GENOMIC DNA]</scope>
    <source>
        <strain evidence="7 8">NBRC 102218</strain>
    </source>
</reference>
<evidence type="ECO:0000256" key="4">
    <source>
        <dbReference type="ARBA" id="ARBA00023002"/>
    </source>
</evidence>
<gene>
    <name evidence="7" type="primary">nfsA</name>
    <name evidence="7" type="ORF">VEZ01S_22_00510</name>
</gene>
<evidence type="ECO:0000256" key="2">
    <source>
        <dbReference type="ARBA" id="ARBA00022630"/>
    </source>
</evidence>
<dbReference type="Gene3D" id="3.40.109.10">
    <property type="entry name" value="NADH Oxidase"/>
    <property type="match status" value="1"/>
</dbReference>
<dbReference type="Pfam" id="PF00881">
    <property type="entry name" value="Nitroreductase"/>
    <property type="match status" value="1"/>
</dbReference>
<dbReference type="CDD" id="cd02146">
    <property type="entry name" value="NfsA-like"/>
    <property type="match status" value="1"/>
</dbReference>
<dbReference type="eggNOG" id="COG0778">
    <property type="taxonomic scope" value="Bacteria"/>
</dbReference>
<protein>
    <submittedName>
        <fullName evidence="7">Nitroreductase NfnA</fullName>
    </submittedName>
</protein>
<dbReference type="EMBL" id="BATM01000022">
    <property type="protein sequence ID" value="GAD80043.1"/>
    <property type="molecule type" value="Genomic_DNA"/>
</dbReference>
<dbReference type="InterPro" id="IPR029479">
    <property type="entry name" value="Nitroreductase"/>
</dbReference>
<sequence length="244" mass="27179">MDSPMNSTIETLLSHRSIRSFTEQNITAEQLETILDCGLAASSSTFIQCVSIIRIQQKDSRAKLARYAGGQSYVESCAEFLVFCVDYHRHQDIHPQAQLGFTEQTLIGSVDAAMMAQNCLAAAESLGLGGVYIGGLRNNPQQVTELLALPKHVIPLFGLCLGHPAQNPEVKPRLPKSIVVHQEQYTALDKDVLARYDDQIKNYYATRTDNKKSGAWSDQITKILSKEARPFMQEFLQDQGFNTK</sequence>
<dbReference type="PANTHER" id="PTHR43425:SF2">
    <property type="entry name" value="OXYGEN-INSENSITIVE NADPH NITROREDUCTASE"/>
    <property type="match status" value="1"/>
</dbReference>
<organism evidence="7 8">
    <name type="scientific">Vibrio ezurae NBRC 102218</name>
    <dbReference type="NCBI Taxonomy" id="1219080"/>
    <lineage>
        <taxon>Bacteria</taxon>
        <taxon>Pseudomonadati</taxon>
        <taxon>Pseudomonadota</taxon>
        <taxon>Gammaproteobacteria</taxon>
        <taxon>Vibrionales</taxon>
        <taxon>Vibrionaceae</taxon>
        <taxon>Vibrio</taxon>
    </lineage>
</organism>
<name>U3CPH3_9VIBR</name>
<dbReference type="GO" id="GO:0016491">
    <property type="term" value="F:oxidoreductase activity"/>
    <property type="evidence" value="ECO:0007669"/>
    <property type="project" value="UniProtKB-UniRule"/>
</dbReference>
<accession>U3CPH3</accession>
<dbReference type="InterPro" id="IPR016446">
    <property type="entry name" value="Flavin_OxRdtase_Frp"/>
</dbReference>
<dbReference type="AlphaFoldDB" id="U3CPH3"/>
<keyword evidence="5" id="KW-0521">NADP</keyword>
<evidence type="ECO:0000256" key="5">
    <source>
        <dbReference type="PIRNR" id="PIRNR005426"/>
    </source>
</evidence>
<keyword evidence="3 5" id="KW-0288">FMN</keyword>
<keyword evidence="4 5" id="KW-0560">Oxidoreductase</keyword>
<dbReference type="STRING" id="1219080.VEZ01S_22_00510"/>
<proteinExistence type="inferred from homology"/>
<feature type="domain" description="Nitroreductase" evidence="6">
    <location>
        <begin position="14"/>
        <end position="163"/>
    </location>
</feature>
<evidence type="ECO:0000313" key="8">
    <source>
        <dbReference type="Proteomes" id="UP000016562"/>
    </source>
</evidence>
<evidence type="ECO:0000256" key="3">
    <source>
        <dbReference type="ARBA" id="ARBA00022643"/>
    </source>
</evidence>
<dbReference type="Proteomes" id="UP000016562">
    <property type="component" value="Unassembled WGS sequence"/>
</dbReference>
<dbReference type="NCBIfam" id="NF008033">
    <property type="entry name" value="PRK10765.1"/>
    <property type="match status" value="1"/>
</dbReference>
<dbReference type="InterPro" id="IPR000415">
    <property type="entry name" value="Nitroreductase-like"/>
</dbReference>
<dbReference type="PANTHER" id="PTHR43425">
    <property type="entry name" value="OXYGEN-INSENSITIVE NADPH NITROREDUCTASE"/>
    <property type="match status" value="1"/>
</dbReference>
<evidence type="ECO:0000259" key="6">
    <source>
        <dbReference type="Pfam" id="PF00881"/>
    </source>
</evidence>
<evidence type="ECO:0000256" key="1">
    <source>
        <dbReference type="ARBA" id="ARBA00008366"/>
    </source>
</evidence>
<keyword evidence="2 5" id="KW-0285">Flavoprotein</keyword>